<dbReference type="KEGG" id="sky:D0C37_19535"/>
<name>A0A385DF78_9ACTN</name>
<dbReference type="Pfam" id="PF19054">
    <property type="entry name" value="DUF5753"/>
    <property type="match status" value="1"/>
</dbReference>
<dbReference type="Pfam" id="PF13560">
    <property type="entry name" value="HTH_31"/>
    <property type="match status" value="1"/>
</dbReference>
<organism evidence="2 3">
    <name type="scientific">Streptomyces koyangensis</name>
    <dbReference type="NCBI Taxonomy" id="188770"/>
    <lineage>
        <taxon>Bacteria</taxon>
        <taxon>Bacillati</taxon>
        <taxon>Actinomycetota</taxon>
        <taxon>Actinomycetes</taxon>
        <taxon>Kitasatosporales</taxon>
        <taxon>Streptomycetaceae</taxon>
        <taxon>Streptomyces</taxon>
        <taxon>Streptomyces aurantiacus group</taxon>
    </lineage>
</organism>
<dbReference type="CDD" id="cd00093">
    <property type="entry name" value="HTH_XRE"/>
    <property type="match status" value="1"/>
</dbReference>
<dbReference type="GO" id="GO:0003677">
    <property type="term" value="F:DNA binding"/>
    <property type="evidence" value="ECO:0007669"/>
    <property type="project" value="InterPro"/>
</dbReference>
<dbReference type="Proteomes" id="UP000259636">
    <property type="component" value="Chromosome"/>
</dbReference>
<dbReference type="InterPro" id="IPR043917">
    <property type="entry name" value="DUF5753"/>
</dbReference>
<reference evidence="2 3" key="1">
    <citation type="submission" date="2018-08" db="EMBL/GenBank/DDBJ databases">
        <authorList>
            <person name="Ferrada E.E."/>
            <person name="Latorre B.A."/>
        </authorList>
    </citation>
    <scope>NUCLEOTIDE SEQUENCE [LARGE SCALE GENOMIC DNA]</scope>
    <source>
        <strain evidence="2 3">VK-A60T</strain>
    </source>
</reference>
<feature type="domain" description="DUF5753" evidence="1">
    <location>
        <begin position="103"/>
        <end position="282"/>
    </location>
</feature>
<dbReference type="InterPro" id="IPR001387">
    <property type="entry name" value="Cro/C1-type_HTH"/>
</dbReference>
<dbReference type="EMBL" id="CP031742">
    <property type="protein sequence ID" value="AXQ56564.1"/>
    <property type="molecule type" value="Genomic_DNA"/>
</dbReference>
<dbReference type="Gene3D" id="1.10.260.40">
    <property type="entry name" value="lambda repressor-like DNA-binding domains"/>
    <property type="match status" value="1"/>
</dbReference>
<dbReference type="AlphaFoldDB" id="A0A385DF78"/>
<evidence type="ECO:0000313" key="2">
    <source>
        <dbReference type="EMBL" id="AXQ56564.1"/>
    </source>
</evidence>
<sequence length="290" mass="32763">MAARPQPTARRIGLGHALRQMRKEAGLTLAQAVDGLPFDESTLQRVETGWKSFRQGSHLRALLERYGIEDEEEIDRLVTLQREGASREWWTGVSTSLLSGMPRFLGVESAAREIRIFHPTAVPGLLQTEAYARTLHQLHKPIDEITTEFMEESVRLRMRRQEALTRDEEPLKLWAVLYEPALRYPIGAPHVMREQYTHLAELATRDNITLQVLPQAEGAYVAFHDVNVMSLGDGLPTTVQTDTAWATVAVSDKPKEVHRFSRQFDAMVAGALPPMDTPKILHQLVRETEG</sequence>
<dbReference type="InterPro" id="IPR010982">
    <property type="entry name" value="Lambda_DNA-bd_dom_sf"/>
</dbReference>
<dbReference type="GeneID" id="300116345"/>
<dbReference type="SUPFAM" id="SSF47413">
    <property type="entry name" value="lambda repressor-like DNA-binding domains"/>
    <property type="match status" value="1"/>
</dbReference>
<gene>
    <name evidence="2" type="ORF">D0C37_19535</name>
</gene>
<proteinExistence type="predicted"/>
<accession>A0A385DF78</accession>
<evidence type="ECO:0000313" key="3">
    <source>
        <dbReference type="Proteomes" id="UP000259636"/>
    </source>
</evidence>
<dbReference type="RefSeq" id="WP_101277986.1">
    <property type="nucleotide sequence ID" value="NZ_CP031742.1"/>
</dbReference>
<protein>
    <submittedName>
        <fullName evidence="2">XRE family transcriptional regulator</fullName>
    </submittedName>
</protein>
<evidence type="ECO:0000259" key="1">
    <source>
        <dbReference type="Pfam" id="PF19054"/>
    </source>
</evidence>